<sequence>MPIRRENRRLYPADWRRIAEEAKAAAGFRCQRCGVRDRSWGWRDAAGHFHAVRPGPLRDAGYQRPPFWLNWGGRGQVRVIEIMLATAHRDHDPSNNDAANHLVLCQRCHLAHDAGHHRGTAAANGRAAMATLELPLGV</sequence>
<evidence type="ECO:0008006" key="2">
    <source>
        <dbReference type="Google" id="ProtNLM"/>
    </source>
</evidence>
<organism evidence="1">
    <name type="scientific">uncultured Caudovirales phage</name>
    <dbReference type="NCBI Taxonomy" id="2100421"/>
    <lineage>
        <taxon>Viruses</taxon>
        <taxon>Duplodnaviria</taxon>
        <taxon>Heunggongvirae</taxon>
        <taxon>Uroviricota</taxon>
        <taxon>Caudoviricetes</taxon>
        <taxon>Peduoviridae</taxon>
        <taxon>Maltschvirus</taxon>
        <taxon>Maltschvirus maltsch</taxon>
    </lineage>
</organism>
<protein>
    <recommendedName>
        <fullName evidence="2">HNH endonuclease</fullName>
    </recommendedName>
</protein>
<reference evidence="1" key="1">
    <citation type="submission" date="2020-04" db="EMBL/GenBank/DDBJ databases">
        <authorList>
            <person name="Chiriac C."/>
            <person name="Salcher M."/>
            <person name="Ghai R."/>
            <person name="Kavagutti S V."/>
        </authorList>
    </citation>
    <scope>NUCLEOTIDE SEQUENCE</scope>
</reference>
<dbReference type="EMBL" id="LR796340">
    <property type="protein sequence ID" value="CAB4137872.1"/>
    <property type="molecule type" value="Genomic_DNA"/>
</dbReference>
<proteinExistence type="predicted"/>
<accession>A0A6J5LVP3</accession>
<evidence type="ECO:0000313" key="1">
    <source>
        <dbReference type="EMBL" id="CAB4137872.1"/>
    </source>
</evidence>
<name>A0A6J5LVP3_9CAUD</name>
<gene>
    <name evidence="1" type="ORF">UFOVP326_111</name>
</gene>